<accession>A0A0A1ST33</accession>
<gene>
    <name evidence="1" type="ORF">VHEMI03615</name>
</gene>
<dbReference type="Proteomes" id="UP000039046">
    <property type="component" value="Unassembled WGS sequence"/>
</dbReference>
<dbReference type="STRING" id="1531966.A0A0A1ST33"/>
<evidence type="ECO:0008006" key="3">
    <source>
        <dbReference type="Google" id="ProtNLM"/>
    </source>
</evidence>
<dbReference type="AlphaFoldDB" id="A0A0A1ST33"/>
<sequence length="519" mass="58656">MYFTSGSEVFPTRAISLVLALLSLIVVYHTTAVWQELHNPHVSKKLDTNSSEYAVRVHGYLNHVITTYGLTREVNWTSWHIQPVQGSKERPGLTRIPVPFQHRSGFQQIDLRQATAEISNVDSMLRLPISSHLDLPQESDASQFLFAISSSYDRLMNNDMAIIRGWQRWMTKVKTTKTNGANLLILLDRATNEEVEELDDLIHQAGIEALIYTTDQRLSMATRYLALVEELRTFGGVLAATRQDKLWFSLLEDSMFIPSISYLTERLSQYDTSDDVYVGLPSDEQDWLQGQDGMTTTYGGGAVFLTRSALTRVLSAPCADLEVSTEPPFQAKKWDALLQQCMTEYADMEMHVLPAIYMPDNSDVARIEAPPLVSRIDDKTSVVQSHLVTEACGERCFLQKFAFSDNWVLENGREISYYNQPIRVNKNDVAKPQTNHLASQIILDKGGLKRRNAQLDGKREVWKLMDALRDDDGSVWQAYVKRGQAAETNDGVNATSGDSVIVLTWEAARVDVEVEIKRR</sequence>
<dbReference type="OrthoDB" id="414175at2759"/>
<proteinExistence type="predicted"/>
<evidence type="ECO:0000313" key="1">
    <source>
        <dbReference type="EMBL" id="CEJ84917.1"/>
    </source>
</evidence>
<evidence type="ECO:0000313" key="2">
    <source>
        <dbReference type="Proteomes" id="UP000039046"/>
    </source>
</evidence>
<organism evidence="1 2">
    <name type="scientific">[Torrubiella] hemipterigena</name>
    <dbReference type="NCBI Taxonomy" id="1531966"/>
    <lineage>
        <taxon>Eukaryota</taxon>
        <taxon>Fungi</taxon>
        <taxon>Dikarya</taxon>
        <taxon>Ascomycota</taxon>
        <taxon>Pezizomycotina</taxon>
        <taxon>Sordariomycetes</taxon>
        <taxon>Hypocreomycetidae</taxon>
        <taxon>Hypocreales</taxon>
        <taxon>Clavicipitaceae</taxon>
        <taxon>Clavicipitaceae incertae sedis</taxon>
        <taxon>'Torrubiella' clade</taxon>
    </lineage>
</organism>
<reference evidence="1 2" key="1">
    <citation type="journal article" date="2015" name="Genome Announc.">
        <title>Draft Genome Sequence and Gene Annotation of the Entomopathogenic Fungus Verticillium hemipterigenum.</title>
        <authorList>
            <person name="Horn F."/>
            <person name="Habel A."/>
            <person name="Scharf D.H."/>
            <person name="Dworschak J."/>
            <person name="Brakhage A.A."/>
            <person name="Guthke R."/>
            <person name="Hertweck C."/>
            <person name="Linde J."/>
        </authorList>
    </citation>
    <scope>NUCLEOTIDE SEQUENCE [LARGE SCALE GENOMIC DNA]</scope>
</reference>
<name>A0A0A1ST33_9HYPO</name>
<dbReference type="HOGENOM" id="CLU_024640_2_1_1"/>
<dbReference type="Gene3D" id="3.90.550.50">
    <property type="match status" value="1"/>
</dbReference>
<dbReference type="EMBL" id="CDHN01000002">
    <property type="protein sequence ID" value="CEJ84917.1"/>
    <property type="molecule type" value="Genomic_DNA"/>
</dbReference>
<protein>
    <recommendedName>
        <fullName evidence="3">Glycosyltransferase family 31 protein</fullName>
    </recommendedName>
</protein>
<keyword evidence="2" id="KW-1185">Reference proteome</keyword>